<dbReference type="SUPFAM" id="SSF55681">
    <property type="entry name" value="Class II aaRS and biotin synthetases"/>
    <property type="match status" value="1"/>
</dbReference>
<proteinExistence type="predicted"/>
<comment type="caution">
    <text evidence="1">The sequence shown here is derived from an EMBL/GenBank/DDBJ whole genome shotgun (WGS) entry which is preliminary data.</text>
</comment>
<protein>
    <recommendedName>
        <fullName evidence="3">tRNA synthetase class II (G, H, P, S and T)</fullName>
    </recommendedName>
</protein>
<evidence type="ECO:0000313" key="2">
    <source>
        <dbReference type="Proteomes" id="UP000256269"/>
    </source>
</evidence>
<dbReference type="AlphaFoldDB" id="A0A3E0H0N1"/>
<organism evidence="1 2">
    <name type="scientific">Kutzneria buriramensis</name>
    <dbReference type="NCBI Taxonomy" id="1045776"/>
    <lineage>
        <taxon>Bacteria</taxon>
        <taxon>Bacillati</taxon>
        <taxon>Actinomycetota</taxon>
        <taxon>Actinomycetes</taxon>
        <taxon>Pseudonocardiales</taxon>
        <taxon>Pseudonocardiaceae</taxon>
        <taxon>Kutzneria</taxon>
    </lineage>
</organism>
<dbReference type="EMBL" id="QUNO01000016">
    <property type="protein sequence ID" value="REH36378.1"/>
    <property type="molecule type" value="Genomic_DNA"/>
</dbReference>
<accession>A0A3E0H0N1</accession>
<dbReference type="OrthoDB" id="583154at2"/>
<sequence length="306" mass="33479">MRVPTSPTPAGPRPDAMIDELRDLRLLSLVENGTGLIGYRFHGPLFDAFEALDGALVALFREEYRPTAHSCTTLLEREALESIGFFDKLPSIPLHAVPHEIAADQSPGPSAWVLSPSTCYHTFGHLSGIDERWDLRCFTARGVCHRFEPSAESTRLASFTMREFVLIGDADLVVSRGESMFEQAVAFLGRLHDDVSVKKASDVFYGERSEVTRRVQLARGVKREVLIPWAGDELAVGSRNLHRDLFTTVFGIGPNGGPAMHSACVAFGIERLLLALLARTEGHDPERLCALISTALAESSSAVHAT</sequence>
<dbReference type="RefSeq" id="WP_116179656.1">
    <property type="nucleotide sequence ID" value="NZ_CP144375.1"/>
</dbReference>
<evidence type="ECO:0000313" key="1">
    <source>
        <dbReference type="EMBL" id="REH36378.1"/>
    </source>
</evidence>
<reference evidence="1 2" key="1">
    <citation type="submission" date="2018-08" db="EMBL/GenBank/DDBJ databases">
        <title>Genomic Encyclopedia of Archaeal and Bacterial Type Strains, Phase II (KMG-II): from individual species to whole genera.</title>
        <authorList>
            <person name="Goeker M."/>
        </authorList>
    </citation>
    <scope>NUCLEOTIDE SEQUENCE [LARGE SCALE GENOMIC DNA]</scope>
    <source>
        <strain evidence="1 2">DSM 45791</strain>
    </source>
</reference>
<dbReference type="Proteomes" id="UP000256269">
    <property type="component" value="Unassembled WGS sequence"/>
</dbReference>
<dbReference type="InterPro" id="IPR045864">
    <property type="entry name" value="aa-tRNA-synth_II/BPL/LPL"/>
</dbReference>
<keyword evidence="2" id="KW-1185">Reference proteome</keyword>
<evidence type="ECO:0008006" key="3">
    <source>
        <dbReference type="Google" id="ProtNLM"/>
    </source>
</evidence>
<name>A0A3E0H0N1_9PSEU</name>
<dbReference type="Gene3D" id="3.30.930.10">
    <property type="entry name" value="Bira Bifunctional Protein, Domain 2"/>
    <property type="match status" value="1"/>
</dbReference>
<gene>
    <name evidence="1" type="ORF">BCF44_116248</name>
</gene>